<protein>
    <recommendedName>
        <fullName evidence="5">Spindle pole body component</fullName>
    </recommendedName>
</protein>
<dbReference type="Pfam" id="PF04130">
    <property type="entry name" value="GCP_C_terminal"/>
    <property type="match status" value="1"/>
</dbReference>
<dbReference type="Pfam" id="PF17681">
    <property type="entry name" value="GCP_N_terminal"/>
    <property type="match status" value="1"/>
</dbReference>
<evidence type="ECO:0000256" key="1">
    <source>
        <dbReference type="ARBA" id="ARBA00010337"/>
    </source>
</evidence>
<keyword evidence="4 5" id="KW-0206">Cytoskeleton</keyword>
<dbReference type="InterPro" id="IPR042241">
    <property type="entry name" value="GCP_C_sf"/>
</dbReference>
<evidence type="ECO:0000256" key="3">
    <source>
        <dbReference type="ARBA" id="ARBA00022701"/>
    </source>
</evidence>
<feature type="domain" description="Gamma tubulin complex component C-terminal" evidence="7">
    <location>
        <begin position="633"/>
        <end position="806"/>
    </location>
</feature>
<evidence type="ECO:0000259" key="8">
    <source>
        <dbReference type="Pfam" id="PF14609"/>
    </source>
</evidence>
<dbReference type="PANTHER" id="PTHR19302">
    <property type="entry name" value="GAMMA TUBULIN COMPLEX PROTEIN"/>
    <property type="match status" value="1"/>
</dbReference>
<dbReference type="GO" id="GO:0051321">
    <property type="term" value="P:meiotic cell cycle"/>
    <property type="evidence" value="ECO:0007669"/>
    <property type="project" value="TreeGrafter"/>
</dbReference>
<dbReference type="InterPro" id="IPR040457">
    <property type="entry name" value="GCP_C"/>
</dbReference>
<proteinExistence type="inferred from homology"/>
<dbReference type="GO" id="GO:0000922">
    <property type="term" value="C:spindle pole"/>
    <property type="evidence" value="ECO:0007669"/>
    <property type="project" value="InterPro"/>
</dbReference>
<reference evidence="10" key="2">
    <citation type="submission" date="2020-08" db="EMBL/GenBank/DDBJ databases">
        <title>Draft Genome Sequence of Cumin Blight Pathogen Alternaria burnsii.</title>
        <authorList>
            <person name="Feng Z."/>
        </authorList>
    </citation>
    <scope>NUCLEOTIDE SEQUENCE</scope>
    <source>
        <strain evidence="10">CBS107.38</strain>
    </source>
</reference>
<dbReference type="RefSeq" id="XP_038790566.1">
    <property type="nucleotide sequence ID" value="XM_038927274.1"/>
</dbReference>
<reference evidence="10" key="1">
    <citation type="submission" date="2020-01" db="EMBL/GenBank/DDBJ databases">
        <authorList>
            <person name="Feng Z.H.Z."/>
        </authorList>
    </citation>
    <scope>NUCLEOTIDE SEQUENCE</scope>
    <source>
        <strain evidence="10">CBS107.38</strain>
    </source>
</reference>
<dbReference type="InterPro" id="IPR041470">
    <property type="entry name" value="GCP_N"/>
</dbReference>
<evidence type="ECO:0000259" key="7">
    <source>
        <dbReference type="Pfam" id="PF04130"/>
    </source>
</evidence>
<evidence type="ECO:0000313" key="10">
    <source>
        <dbReference type="EMBL" id="KAF7680576.1"/>
    </source>
</evidence>
<comment type="subcellular location">
    <subcellularLocation>
        <location evidence="5">Cytoplasm</location>
        <location evidence="5">Cytoskeleton</location>
        <location evidence="5">Microtubule organizing center</location>
    </subcellularLocation>
</comment>
<dbReference type="CDD" id="cd22572">
    <property type="entry name" value="GCP5_NTD"/>
    <property type="match status" value="1"/>
</dbReference>
<dbReference type="GO" id="GO:0007020">
    <property type="term" value="P:microtubule nucleation"/>
    <property type="evidence" value="ECO:0007669"/>
    <property type="project" value="InterPro"/>
</dbReference>
<dbReference type="GO" id="GO:0031122">
    <property type="term" value="P:cytoplasmic microtubule organization"/>
    <property type="evidence" value="ECO:0007669"/>
    <property type="project" value="TreeGrafter"/>
</dbReference>
<dbReference type="InterPro" id="IPR032797">
    <property type="entry name" value="Mod21_N"/>
</dbReference>
<accession>A0A8H7BJE4</accession>
<comment type="similarity">
    <text evidence="1 5">Belongs to the TUBGCP family.</text>
</comment>
<dbReference type="GeneID" id="62200452"/>
<dbReference type="GO" id="GO:0000278">
    <property type="term" value="P:mitotic cell cycle"/>
    <property type="evidence" value="ECO:0007669"/>
    <property type="project" value="TreeGrafter"/>
</dbReference>
<evidence type="ECO:0000259" key="9">
    <source>
        <dbReference type="Pfam" id="PF17681"/>
    </source>
</evidence>
<dbReference type="GO" id="GO:0005816">
    <property type="term" value="C:spindle pole body"/>
    <property type="evidence" value="ECO:0007669"/>
    <property type="project" value="UniProtKB-ARBA"/>
</dbReference>
<dbReference type="PANTHER" id="PTHR19302:SF33">
    <property type="entry name" value="GAMMA-TUBULIN COMPLEX COMPONENT 5"/>
    <property type="match status" value="1"/>
</dbReference>
<dbReference type="GO" id="GO:0000930">
    <property type="term" value="C:gamma-tubulin complex"/>
    <property type="evidence" value="ECO:0007669"/>
    <property type="project" value="TreeGrafter"/>
</dbReference>
<organism evidence="10 11">
    <name type="scientific">Alternaria burnsii</name>
    <dbReference type="NCBI Taxonomy" id="1187904"/>
    <lineage>
        <taxon>Eukaryota</taxon>
        <taxon>Fungi</taxon>
        <taxon>Dikarya</taxon>
        <taxon>Ascomycota</taxon>
        <taxon>Pezizomycotina</taxon>
        <taxon>Dothideomycetes</taxon>
        <taxon>Pleosporomycetidae</taxon>
        <taxon>Pleosporales</taxon>
        <taxon>Pleosporineae</taxon>
        <taxon>Pleosporaceae</taxon>
        <taxon>Alternaria</taxon>
        <taxon>Alternaria sect. Alternaria</taxon>
    </lineage>
</organism>
<evidence type="ECO:0000313" key="11">
    <source>
        <dbReference type="Proteomes" id="UP000596902"/>
    </source>
</evidence>
<sequence length="857" mass="97906">MWNPKQPPQINSTISLLPRLYLRRRRRGTAEEGRVIMAQNAKISGLTDELIQSILRHDPAANKQAYRHAKEIASRNLRGHQYARTNQFDVTATFEGLDEKFRIKNRDDLADALQTRLQKLEGYTNKYKPEFLSLLLQLADRPLENTQVEALELLRPPSPPPPLTWAEILEDDPYSDEDIWKDIDYGVDSSGDEKMPKKRRKAPSTPPTSFDEDDTFDPEACVTSTDKDLVARLEEAQFWTSSQNGGSSDVCITELQAVRETLFMLGGLKTSLYRTDNIDNICPNSTYLVDNNRSAAVAHLLSQLANIGTQIKAMRRWTLQERIKQPPASPLIQTFEAAVRKRLLCFDQSLSAMQQQHLIPDAPFSVSLLALHGDLRALCYSILRLAPIVNGLDQLMINLDPSVIGNPFYHLEALYEQTTLAQMTLEDEIFTYMAEVFFECLQTYLKPIRRWMEIGELGPDEENFFVISNDAKSDTASLWHDRFMLRRDPEEGLRLPAFLQPAVKKIFNTGKTVIFLKELGIYDTNLHSSVVEPRLDRETVCRTSDDVPLSPFPELFQTAFETWIRSKYSVASTVLRQHIFEANGLMRVLHVFEILYLGRNGAVFEDFATTVFERMDAGRRGWNDRYVLTELARGIFSTILSTSDVEKLVVRSMKAKSHGSSVKGLAAVSVDYAVSWSIQNIIKRSSVPIYQEIFTFLMQIYRTKYQLQRARIRASRKTWPAVFFRVLQRLNWFADVLRSYVTETAVYSTTRDMNLAIEKADDIDEMSQIHVQCMEKLQNRALLSKDVKPIHKAIIELLDLGVSLSQDEGRNLSQVDRESARLFPFVAAGLRSVARVGEPMWEQLADRLDAFSHSPKP</sequence>
<gene>
    <name evidence="10" type="ORF">GT037_002227</name>
</gene>
<evidence type="ECO:0000256" key="5">
    <source>
        <dbReference type="RuleBase" id="RU363050"/>
    </source>
</evidence>
<keyword evidence="3 5" id="KW-0493">Microtubule</keyword>
<dbReference type="GO" id="GO:0043015">
    <property type="term" value="F:gamma-tubulin binding"/>
    <property type="evidence" value="ECO:0007669"/>
    <property type="project" value="InterPro"/>
</dbReference>
<feature type="domain" description="Gamma tubulin complex component protein N-terminal" evidence="9">
    <location>
        <begin position="258"/>
        <end position="581"/>
    </location>
</feature>
<dbReference type="GO" id="GO:0005874">
    <property type="term" value="C:microtubule"/>
    <property type="evidence" value="ECO:0007669"/>
    <property type="project" value="UniProtKB-KW"/>
</dbReference>
<dbReference type="AlphaFoldDB" id="A0A8H7BJE4"/>
<evidence type="ECO:0000256" key="2">
    <source>
        <dbReference type="ARBA" id="ARBA00022490"/>
    </source>
</evidence>
<dbReference type="InterPro" id="IPR059169">
    <property type="entry name" value="GCP5_N_ext"/>
</dbReference>
<dbReference type="EMBL" id="JAAABM010000002">
    <property type="protein sequence ID" value="KAF7680576.1"/>
    <property type="molecule type" value="Genomic_DNA"/>
</dbReference>
<feature type="region of interest" description="Disordered" evidence="6">
    <location>
        <begin position="185"/>
        <end position="218"/>
    </location>
</feature>
<keyword evidence="11" id="KW-1185">Reference proteome</keyword>
<keyword evidence="2 5" id="KW-0963">Cytoplasm</keyword>
<dbReference type="Pfam" id="PF14609">
    <property type="entry name" value="GCP5-Mod21_N"/>
    <property type="match status" value="1"/>
</dbReference>
<dbReference type="GO" id="GO:0051011">
    <property type="term" value="F:microtubule minus-end binding"/>
    <property type="evidence" value="ECO:0007669"/>
    <property type="project" value="TreeGrafter"/>
</dbReference>
<name>A0A8H7BJE4_9PLEO</name>
<feature type="domain" description="Gamma-Tubulin ring complex non-core subunit mod21 N-terminal" evidence="8">
    <location>
        <begin position="103"/>
        <end position="190"/>
    </location>
</feature>
<dbReference type="GO" id="GO:0051225">
    <property type="term" value="P:spindle assembly"/>
    <property type="evidence" value="ECO:0007669"/>
    <property type="project" value="TreeGrafter"/>
</dbReference>
<comment type="caution">
    <text evidence="10">The sequence shown here is derived from an EMBL/GenBank/DDBJ whole genome shotgun (WGS) entry which is preliminary data.</text>
</comment>
<dbReference type="InterPro" id="IPR007259">
    <property type="entry name" value="GCP"/>
</dbReference>
<evidence type="ECO:0000256" key="4">
    <source>
        <dbReference type="ARBA" id="ARBA00023212"/>
    </source>
</evidence>
<dbReference type="Proteomes" id="UP000596902">
    <property type="component" value="Unassembled WGS sequence"/>
</dbReference>
<dbReference type="Gene3D" id="1.20.120.1900">
    <property type="entry name" value="Gamma-tubulin complex, C-terminal domain"/>
    <property type="match status" value="1"/>
</dbReference>
<evidence type="ECO:0000256" key="6">
    <source>
        <dbReference type="SAM" id="MobiDB-lite"/>
    </source>
</evidence>